<dbReference type="PANTHER" id="PTHR30522:SF0">
    <property type="entry name" value="NUCLEOSIDE TRIPHOSPHATE PYROPHOSPHOHYDROLASE"/>
    <property type="match status" value="1"/>
</dbReference>
<dbReference type="GO" id="GO:0046061">
    <property type="term" value="P:dATP catabolic process"/>
    <property type="evidence" value="ECO:0007669"/>
    <property type="project" value="TreeGrafter"/>
</dbReference>
<dbReference type="InterPro" id="IPR011551">
    <property type="entry name" value="NTP_PyrPHydrolase_MazG"/>
</dbReference>
<dbReference type="Proteomes" id="UP000005561">
    <property type="component" value="Unassembled WGS sequence"/>
</dbReference>
<feature type="domain" description="NTP pyrophosphohydrolase MazG-like" evidence="1">
    <location>
        <begin position="39"/>
        <end position="116"/>
    </location>
</feature>
<dbReference type="InterPro" id="IPR048015">
    <property type="entry name" value="NTP-PPase_MazG-like_N"/>
</dbReference>
<comment type="caution">
    <text evidence="2">The sequence shown here is derived from an EMBL/GenBank/DDBJ whole genome shotgun (WGS) entry which is preliminary data.</text>
</comment>
<dbReference type="GO" id="GO:0046081">
    <property type="term" value="P:dUTP catabolic process"/>
    <property type="evidence" value="ECO:0007669"/>
    <property type="project" value="TreeGrafter"/>
</dbReference>
<protein>
    <recommendedName>
        <fullName evidence="1">NTP pyrophosphohydrolase MazG-like domain-containing protein</fullName>
    </recommendedName>
</protein>
<sequence length="167" mass="19310">MSWRKNRTGEKNMKYSFEDYVEIIKKLRAPDGCPWDRAQTHESLKPCMINETVEALAAIDVWRETGDDSNLCEELGDMLLQVVLQSQIAAEEGLFDISDVLQAACEKMIRRHPHVFTENKELPDWDAIKRAEKAHIPPEVEEAKRRALERAQKDMIRHLENVTAHSN</sequence>
<dbReference type="Gene3D" id="1.10.287.1080">
    <property type="entry name" value="MazG-like"/>
    <property type="match status" value="1"/>
</dbReference>
<proteinExistence type="predicted"/>
<dbReference type="EMBL" id="ACCL02000010">
    <property type="protein sequence ID" value="EET60557.1"/>
    <property type="molecule type" value="Genomic_DNA"/>
</dbReference>
<evidence type="ECO:0000259" key="1">
    <source>
        <dbReference type="Pfam" id="PF03819"/>
    </source>
</evidence>
<dbReference type="STRING" id="168384.SAMN05660368_02116"/>
<dbReference type="GO" id="GO:0046076">
    <property type="term" value="P:dTTP catabolic process"/>
    <property type="evidence" value="ECO:0007669"/>
    <property type="project" value="TreeGrafter"/>
</dbReference>
<dbReference type="AlphaFoldDB" id="C6LFH2"/>
<reference evidence="2" key="1">
    <citation type="submission" date="2009-07" db="EMBL/GenBank/DDBJ databases">
        <authorList>
            <person name="Weinstock G."/>
            <person name="Sodergren E."/>
            <person name="Clifton S."/>
            <person name="Fulton L."/>
            <person name="Fulton B."/>
            <person name="Courtney L."/>
            <person name="Fronick C."/>
            <person name="Harrison M."/>
            <person name="Strong C."/>
            <person name="Farmer C."/>
            <person name="Delahaunty K."/>
            <person name="Markovic C."/>
            <person name="Hall O."/>
            <person name="Minx P."/>
            <person name="Tomlinson C."/>
            <person name="Mitreva M."/>
            <person name="Nelson J."/>
            <person name="Hou S."/>
            <person name="Wollam A."/>
            <person name="Pepin K.H."/>
            <person name="Johnson M."/>
            <person name="Bhonagiri V."/>
            <person name="Nash W.E."/>
            <person name="Warren W."/>
            <person name="Chinwalla A."/>
            <person name="Mardis E.R."/>
            <person name="Wilson R.K."/>
        </authorList>
    </citation>
    <scope>NUCLEOTIDE SEQUENCE [LARGE SCALE GENOMIC DNA]</scope>
    <source>
        <strain evidence="2">DSM 14469</strain>
    </source>
</reference>
<dbReference type="Pfam" id="PF03819">
    <property type="entry name" value="MazG"/>
    <property type="match status" value="1"/>
</dbReference>
<dbReference type="PANTHER" id="PTHR30522">
    <property type="entry name" value="NUCLEOSIDE TRIPHOSPHATE PYROPHOSPHOHYDROLASE"/>
    <property type="match status" value="1"/>
</dbReference>
<dbReference type="SUPFAM" id="SSF101386">
    <property type="entry name" value="all-alpha NTP pyrophosphatases"/>
    <property type="match status" value="1"/>
</dbReference>
<gene>
    <name evidence="2" type="ORF">BRYFOR_07375</name>
</gene>
<dbReference type="InterPro" id="IPR004518">
    <property type="entry name" value="MazG-like_dom"/>
</dbReference>
<evidence type="ECO:0000313" key="3">
    <source>
        <dbReference type="Proteomes" id="UP000005561"/>
    </source>
</evidence>
<dbReference type="GO" id="GO:0006203">
    <property type="term" value="P:dGTP catabolic process"/>
    <property type="evidence" value="ECO:0007669"/>
    <property type="project" value="TreeGrafter"/>
</dbReference>
<keyword evidence="3" id="KW-1185">Reference proteome</keyword>
<dbReference type="GO" id="GO:0047429">
    <property type="term" value="F:nucleoside triphosphate diphosphatase activity"/>
    <property type="evidence" value="ECO:0007669"/>
    <property type="project" value="TreeGrafter"/>
</dbReference>
<name>C6LFH2_9FIRM</name>
<accession>C6LFH2</accession>
<dbReference type="eggNOG" id="COG3956">
    <property type="taxonomic scope" value="Bacteria"/>
</dbReference>
<organism evidence="2 3">
    <name type="scientific">Marvinbryantia formatexigens DSM 14469</name>
    <dbReference type="NCBI Taxonomy" id="478749"/>
    <lineage>
        <taxon>Bacteria</taxon>
        <taxon>Bacillati</taxon>
        <taxon>Bacillota</taxon>
        <taxon>Clostridia</taxon>
        <taxon>Lachnospirales</taxon>
        <taxon>Lachnospiraceae</taxon>
        <taxon>Marvinbryantia</taxon>
    </lineage>
</organism>
<evidence type="ECO:0000313" key="2">
    <source>
        <dbReference type="EMBL" id="EET60557.1"/>
    </source>
</evidence>
<dbReference type="GO" id="GO:0046052">
    <property type="term" value="P:UTP catabolic process"/>
    <property type="evidence" value="ECO:0007669"/>
    <property type="project" value="TreeGrafter"/>
</dbReference>
<dbReference type="CDD" id="cd11528">
    <property type="entry name" value="NTP-PPase_MazG_Nterm"/>
    <property type="match status" value="1"/>
</dbReference>
<dbReference type="GO" id="GO:0046047">
    <property type="term" value="P:TTP catabolic process"/>
    <property type="evidence" value="ECO:0007669"/>
    <property type="project" value="TreeGrafter"/>
</dbReference>